<dbReference type="InterPro" id="IPR037923">
    <property type="entry name" value="HTH-like"/>
</dbReference>
<protein>
    <submittedName>
        <fullName evidence="5">AraC family transcriptional regulator</fullName>
    </submittedName>
</protein>
<evidence type="ECO:0000256" key="1">
    <source>
        <dbReference type="ARBA" id="ARBA00023015"/>
    </source>
</evidence>
<dbReference type="Proteomes" id="UP000293142">
    <property type="component" value="Unassembled WGS sequence"/>
</dbReference>
<dbReference type="PANTHER" id="PTHR43280:SF28">
    <property type="entry name" value="HTH-TYPE TRANSCRIPTIONAL ACTIVATOR RHAS"/>
    <property type="match status" value="1"/>
</dbReference>
<dbReference type="Gene3D" id="2.60.120.10">
    <property type="entry name" value="Jelly Rolls"/>
    <property type="match status" value="1"/>
</dbReference>
<dbReference type="PROSITE" id="PS01124">
    <property type="entry name" value="HTH_ARAC_FAMILY_2"/>
    <property type="match status" value="1"/>
</dbReference>
<dbReference type="OrthoDB" id="9807321at2"/>
<dbReference type="GO" id="GO:0043565">
    <property type="term" value="F:sequence-specific DNA binding"/>
    <property type="evidence" value="ECO:0007669"/>
    <property type="project" value="InterPro"/>
</dbReference>
<organism evidence="5 6">
    <name type="scientific">Paenibacillus thalictri</name>
    <dbReference type="NCBI Taxonomy" id="2527873"/>
    <lineage>
        <taxon>Bacteria</taxon>
        <taxon>Bacillati</taxon>
        <taxon>Bacillota</taxon>
        <taxon>Bacilli</taxon>
        <taxon>Bacillales</taxon>
        <taxon>Paenibacillaceae</taxon>
        <taxon>Paenibacillus</taxon>
    </lineage>
</organism>
<dbReference type="RefSeq" id="WP_131017632.1">
    <property type="nucleotide sequence ID" value="NZ_SIRE01000029.1"/>
</dbReference>
<evidence type="ECO:0000259" key="4">
    <source>
        <dbReference type="PROSITE" id="PS01124"/>
    </source>
</evidence>
<keyword evidence="3" id="KW-0804">Transcription</keyword>
<feature type="domain" description="HTH araC/xylS-type" evidence="4">
    <location>
        <begin position="179"/>
        <end position="277"/>
    </location>
</feature>
<keyword evidence="2" id="KW-0238">DNA-binding</keyword>
<comment type="caution">
    <text evidence="5">The sequence shown here is derived from an EMBL/GenBank/DDBJ whole genome shotgun (WGS) entry which is preliminary data.</text>
</comment>
<dbReference type="PANTHER" id="PTHR43280">
    <property type="entry name" value="ARAC-FAMILY TRANSCRIPTIONAL REGULATOR"/>
    <property type="match status" value="1"/>
</dbReference>
<dbReference type="InterPro" id="IPR014710">
    <property type="entry name" value="RmlC-like_jellyroll"/>
</dbReference>
<dbReference type="SUPFAM" id="SSF51215">
    <property type="entry name" value="Regulatory protein AraC"/>
    <property type="match status" value="1"/>
</dbReference>
<dbReference type="Pfam" id="PF02311">
    <property type="entry name" value="AraC_binding"/>
    <property type="match status" value="1"/>
</dbReference>
<dbReference type="InterPro" id="IPR018060">
    <property type="entry name" value="HTH_AraC"/>
</dbReference>
<keyword evidence="1" id="KW-0805">Transcription regulation</keyword>
<dbReference type="InterPro" id="IPR009057">
    <property type="entry name" value="Homeodomain-like_sf"/>
</dbReference>
<dbReference type="EMBL" id="SIRE01000029">
    <property type="protein sequence ID" value="TBL70915.1"/>
    <property type="molecule type" value="Genomic_DNA"/>
</dbReference>
<dbReference type="Gene3D" id="1.10.10.60">
    <property type="entry name" value="Homeodomain-like"/>
    <property type="match status" value="2"/>
</dbReference>
<dbReference type="AlphaFoldDB" id="A0A4Q9DHL0"/>
<keyword evidence="6" id="KW-1185">Reference proteome</keyword>
<evidence type="ECO:0000313" key="6">
    <source>
        <dbReference type="Proteomes" id="UP000293142"/>
    </source>
</evidence>
<sequence length="281" mass="32652">MLNATQLADYLHKSVFSITFAGNTILPAGKYQAPYVHKIHSIHYIVKGSGFYVMNGVKHTLEAGSVMIFVPDTTFEWLISDTEDVEIYHIRFDCQMCYKDKLDWVFQASGNGLAPLRGKLAAVRPAEVRRCFEQVYQLWKTYDPISQYRCDLAFRELWLSLIDNLYDQQYSSDTDSMVQFTCRYIEDHIQSSLTVEQLAKMTGLSTGYYSRQFKRLTGYAPKDYIIRLRLNKAKELLEQSGLALSDISKLVGYDDEFYFSRMFKRFTGMTPSYYARQSQRP</sequence>
<accession>A0A4Q9DHL0</accession>
<dbReference type="Pfam" id="PF12833">
    <property type="entry name" value="HTH_18"/>
    <property type="match status" value="1"/>
</dbReference>
<dbReference type="SUPFAM" id="SSF46689">
    <property type="entry name" value="Homeodomain-like"/>
    <property type="match status" value="2"/>
</dbReference>
<name>A0A4Q9DHL0_9BACL</name>
<dbReference type="InterPro" id="IPR020449">
    <property type="entry name" value="Tscrpt_reg_AraC-type_HTH"/>
</dbReference>
<evidence type="ECO:0000256" key="2">
    <source>
        <dbReference type="ARBA" id="ARBA00023125"/>
    </source>
</evidence>
<gene>
    <name evidence="5" type="ORF">EYB31_32270</name>
</gene>
<dbReference type="InterPro" id="IPR003313">
    <property type="entry name" value="AraC-bd"/>
</dbReference>
<reference evidence="5 6" key="1">
    <citation type="submission" date="2019-02" db="EMBL/GenBank/DDBJ databases">
        <title>Paenibacillus sp. nov., isolated from surface-sterilized tissue of Thalictrum simplex L.</title>
        <authorList>
            <person name="Tuo L."/>
        </authorList>
    </citation>
    <scope>NUCLEOTIDE SEQUENCE [LARGE SCALE GENOMIC DNA]</scope>
    <source>
        <strain evidence="5 6">N2SHLJ1</strain>
    </source>
</reference>
<dbReference type="PRINTS" id="PR00032">
    <property type="entry name" value="HTHARAC"/>
</dbReference>
<evidence type="ECO:0000256" key="3">
    <source>
        <dbReference type="ARBA" id="ARBA00023163"/>
    </source>
</evidence>
<proteinExistence type="predicted"/>
<dbReference type="GO" id="GO:0003700">
    <property type="term" value="F:DNA-binding transcription factor activity"/>
    <property type="evidence" value="ECO:0007669"/>
    <property type="project" value="InterPro"/>
</dbReference>
<dbReference type="SMART" id="SM00342">
    <property type="entry name" value="HTH_ARAC"/>
    <property type="match status" value="1"/>
</dbReference>
<evidence type="ECO:0000313" key="5">
    <source>
        <dbReference type="EMBL" id="TBL70915.1"/>
    </source>
</evidence>